<feature type="region of interest" description="Disordered" evidence="1">
    <location>
        <begin position="64"/>
        <end position="90"/>
    </location>
</feature>
<protein>
    <submittedName>
        <fullName evidence="2">Uncharacterized protein</fullName>
    </submittedName>
</protein>
<dbReference type="EMBL" id="PVNL01000119">
    <property type="protein sequence ID" value="PRP99932.1"/>
    <property type="molecule type" value="Genomic_DNA"/>
</dbReference>
<name>A0A2S9Y499_9BACT</name>
<evidence type="ECO:0000313" key="3">
    <source>
        <dbReference type="Proteomes" id="UP000238823"/>
    </source>
</evidence>
<dbReference type="OrthoDB" id="5506878at2"/>
<evidence type="ECO:0000313" key="2">
    <source>
        <dbReference type="EMBL" id="PRP99932.1"/>
    </source>
</evidence>
<dbReference type="Proteomes" id="UP000238823">
    <property type="component" value="Unassembled WGS sequence"/>
</dbReference>
<reference evidence="2 3" key="1">
    <citation type="submission" date="2018-03" db="EMBL/GenBank/DDBJ databases">
        <title>Draft Genome Sequences of the Obligatory Marine Myxobacteria Enhygromyxa salina SWB007.</title>
        <authorList>
            <person name="Poehlein A."/>
            <person name="Moghaddam J.A."/>
            <person name="Harms H."/>
            <person name="Alanjari M."/>
            <person name="Koenig G.M."/>
            <person name="Daniel R."/>
            <person name="Schaeberle T.F."/>
        </authorList>
    </citation>
    <scope>NUCLEOTIDE SEQUENCE [LARGE SCALE GENOMIC DNA]</scope>
    <source>
        <strain evidence="2 3">SWB007</strain>
    </source>
</reference>
<organism evidence="2 3">
    <name type="scientific">Enhygromyxa salina</name>
    <dbReference type="NCBI Taxonomy" id="215803"/>
    <lineage>
        <taxon>Bacteria</taxon>
        <taxon>Pseudomonadati</taxon>
        <taxon>Myxococcota</taxon>
        <taxon>Polyangia</taxon>
        <taxon>Nannocystales</taxon>
        <taxon>Nannocystaceae</taxon>
        <taxon>Enhygromyxa</taxon>
    </lineage>
</organism>
<evidence type="ECO:0000256" key="1">
    <source>
        <dbReference type="SAM" id="MobiDB-lite"/>
    </source>
</evidence>
<dbReference type="RefSeq" id="WP_106093012.1">
    <property type="nucleotide sequence ID" value="NZ_PVNL01000119.1"/>
</dbReference>
<comment type="caution">
    <text evidence="2">The sequence shown here is derived from an EMBL/GenBank/DDBJ whole genome shotgun (WGS) entry which is preliminary data.</text>
</comment>
<proteinExistence type="predicted"/>
<dbReference type="AlphaFoldDB" id="A0A2S9Y499"/>
<sequence length="196" mass="21824">MAVQLKIRDIQTGQAQLAEFDSVEDTLTWLAARPRFIEVLGPAQRSSFSVEDEQRLRAAMRPLDADEKAAQARQDERDAAAMREQADQEQARAREELAAMREHNRHADPNRVMQVAWERGKGCRNADPADDREVSAAAVTAVEAWVAERDTWVHPRGQYVADAMVEVWPGPVPGGDEADRVERGGQFNAVLGDPPE</sequence>
<accession>A0A2S9Y499</accession>
<gene>
    <name evidence="2" type="ORF">ENSA7_61490</name>
</gene>